<dbReference type="PANTHER" id="PTHR21071:SF4">
    <property type="entry name" value="UDP-N-ACETYLENOLPYRUVOYLGLUCOSAMINE REDUCTASE"/>
    <property type="match status" value="1"/>
</dbReference>
<protein>
    <recommendedName>
        <fullName evidence="6 19">UDP-N-acetylenolpyruvoylglucosamine reductase</fullName>
        <ecNumber evidence="5 19">1.3.1.98</ecNumber>
    </recommendedName>
    <alternativeName>
        <fullName evidence="17 19">UDP-N-acetylmuramate dehydrogenase</fullName>
    </alternativeName>
</protein>
<dbReference type="EC" id="1.3.1.98" evidence="5 19"/>
<organism evidence="21">
    <name type="scientific">Tuwongella immobilis</name>
    <dbReference type="NCBI Taxonomy" id="692036"/>
    <lineage>
        <taxon>Bacteria</taxon>
        <taxon>Pseudomonadati</taxon>
        <taxon>Planctomycetota</taxon>
        <taxon>Planctomycetia</taxon>
        <taxon>Gemmatales</taxon>
        <taxon>Gemmataceae</taxon>
        <taxon>Tuwongella</taxon>
    </lineage>
</organism>
<dbReference type="Pfam" id="PF01565">
    <property type="entry name" value="FAD_binding_4"/>
    <property type="match status" value="1"/>
</dbReference>
<evidence type="ECO:0000256" key="2">
    <source>
        <dbReference type="ARBA" id="ARBA00003921"/>
    </source>
</evidence>
<dbReference type="PANTHER" id="PTHR21071">
    <property type="entry name" value="UDP-N-ACETYLENOLPYRUVOYLGLUCOSAMINE REDUCTASE"/>
    <property type="match status" value="1"/>
</dbReference>
<keyword evidence="16 19" id="KW-0961">Cell wall biogenesis/degradation</keyword>
<gene>
    <name evidence="19" type="primary">murB</name>
    <name evidence="21" type="ORF">GMBLW1_30920</name>
</gene>
<keyword evidence="8 19" id="KW-0132">Cell division</keyword>
<comment type="similarity">
    <text evidence="19">Belongs to the MurB family.</text>
</comment>
<feature type="active site" evidence="19">
    <location>
        <position position="288"/>
    </location>
</feature>
<comment type="cofactor">
    <cofactor evidence="1 19">
        <name>FAD</name>
        <dbReference type="ChEBI" id="CHEBI:57692"/>
    </cofactor>
</comment>
<evidence type="ECO:0000256" key="12">
    <source>
        <dbReference type="ARBA" id="ARBA00022960"/>
    </source>
</evidence>
<comment type="catalytic activity">
    <reaction evidence="18 19">
        <text>UDP-N-acetyl-alpha-D-muramate + NADP(+) = UDP-N-acetyl-3-O-(1-carboxyvinyl)-alpha-D-glucosamine + NADPH + H(+)</text>
        <dbReference type="Rhea" id="RHEA:12248"/>
        <dbReference type="ChEBI" id="CHEBI:15378"/>
        <dbReference type="ChEBI" id="CHEBI:57783"/>
        <dbReference type="ChEBI" id="CHEBI:58349"/>
        <dbReference type="ChEBI" id="CHEBI:68483"/>
        <dbReference type="ChEBI" id="CHEBI:70757"/>
        <dbReference type="EC" id="1.3.1.98"/>
    </reaction>
</comment>
<keyword evidence="11 19" id="KW-0521">NADP</keyword>
<evidence type="ECO:0000256" key="16">
    <source>
        <dbReference type="ARBA" id="ARBA00023316"/>
    </source>
</evidence>
<evidence type="ECO:0000256" key="19">
    <source>
        <dbReference type="HAMAP-Rule" id="MF_00037"/>
    </source>
</evidence>
<dbReference type="HAMAP" id="MF_00037">
    <property type="entry name" value="MurB"/>
    <property type="match status" value="1"/>
</dbReference>
<evidence type="ECO:0000256" key="18">
    <source>
        <dbReference type="ARBA" id="ARBA00048914"/>
    </source>
</evidence>
<evidence type="ECO:0000256" key="7">
    <source>
        <dbReference type="ARBA" id="ARBA00022490"/>
    </source>
</evidence>
<dbReference type="GO" id="GO:0051301">
    <property type="term" value="P:cell division"/>
    <property type="evidence" value="ECO:0007669"/>
    <property type="project" value="UniProtKB-KW"/>
</dbReference>
<dbReference type="InterPro" id="IPR016166">
    <property type="entry name" value="FAD-bd_PCMH"/>
</dbReference>
<dbReference type="FunCoup" id="A0A6C2YH67">
    <property type="interactions" value="420"/>
</dbReference>
<comment type="caution">
    <text evidence="19">Lacks conserved residue(s) required for the propagation of feature annotation.</text>
</comment>
<evidence type="ECO:0000256" key="5">
    <source>
        <dbReference type="ARBA" id="ARBA00012518"/>
    </source>
</evidence>
<keyword evidence="14 19" id="KW-0560">Oxidoreductase</keyword>
<dbReference type="SUPFAM" id="SSF56176">
    <property type="entry name" value="FAD-binding/transporter-associated domain-like"/>
    <property type="match status" value="1"/>
</dbReference>
<dbReference type="GO" id="GO:0008360">
    <property type="term" value="P:regulation of cell shape"/>
    <property type="evidence" value="ECO:0007669"/>
    <property type="project" value="UniProtKB-KW"/>
</dbReference>
<evidence type="ECO:0000256" key="13">
    <source>
        <dbReference type="ARBA" id="ARBA00022984"/>
    </source>
</evidence>
<dbReference type="RefSeq" id="WP_162656033.1">
    <property type="nucleotide sequence ID" value="NZ_LR593887.1"/>
</dbReference>
<dbReference type="GO" id="GO:0005829">
    <property type="term" value="C:cytosol"/>
    <property type="evidence" value="ECO:0007669"/>
    <property type="project" value="TreeGrafter"/>
</dbReference>
<dbReference type="GO" id="GO:0008762">
    <property type="term" value="F:UDP-N-acetylmuramate dehydrogenase activity"/>
    <property type="evidence" value="ECO:0007669"/>
    <property type="project" value="UniProtKB-UniRule"/>
</dbReference>
<dbReference type="Pfam" id="PF02873">
    <property type="entry name" value="MurB_C"/>
    <property type="match status" value="1"/>
</dbReference>
<dbReference type="Gene3D" id="3.30.43.10">
    <property type="entry name" value="Uridine Diphospho-n-acetylenolpyruvylglucosamine Reductase, domain 2"/>
    <property type="match status" value="1"/>
</dbReference>
<dbReference type="InterPro" id="IPR003170">
    <property type="entry name" value="MurB"/>
</dbReference>
<dbReference type="NCBIfam" id="NF010480">
    <property type="entry name" value="PRK13905.1"/>
    <property type="match status" value="1"/>
</dbReference>
<dbReference type="InterPro" id="IPR006094">
    <property type="entry name" value="Oxid_FAD_bind_N"/>
</dbReference>
<dbReference type="InterPro" id="IPR016169">
    <property type="entry name" value="FAD-bd_PCMH_sub2"/>
</dbReference>
<feature type="domain" description="FAD-binding PCMH-type" evidence="20">
    <location>
        <begin position="24"/>
        <end position="189"/>
    </location>
</feature>
<dbReference type="KEGG" id="tim:GMBLW1_30920"/>
<evidence type="ECO:0000256" key="10">
    <source>
        <dbReference type="ARBA" id="ARBA00022827"/>
    </source>
</evidence>
<comment type="function">
    <text evidence="2 19">Cell wall formation.</text>
</comment>
<dbReference type="Gene3D" id="3.30.465.10">
    <property type="match status" value="1"/>
</dbReference>
<dbReference type="PROSITE" id="PS51387">
    <property type="entry name" value="FAD_PCMH"/>
    <property type="match status" value="1"/>
</dbReference>
<comment type="subcellular location">
    <subcellularLocation>
        <location evidence="3 19">Cytoplasm</location>
    </subcellularLocation>
</comment>
<dbReference type="InterPro" id="IPR036318">
    <property type="entry name" value="FAD-bd_PCMH-like_sf"/>
</dbReference>
<keyword evidence="10 19" id="KW-0274">FAD</keyword>
<keyword evidence="12 19" id="KW-0133">Cell shape</keyword>
<evidence type="ECO:0000313" key="22">
    <source>
        <dbReference type="Proteomes" id="UP000464378"/>
    </source>
</evidence>
<sequence length="292" mass="32133">MAFQDEFPEITRVNESLAPYTYLRIGGPADFLVQPRTREELAAVVRSVFTQKLPFRVLGNGCNLVIADEGVRGVVVRLNEPAFCAIHVEQRRMTVGGGAQLSTAISAAARHNLAGFETLVGIHGTLGGALQCNAGDRTGAIGNYVRRVEVLDRNGQVQVRERDEMHFSEHTSDLDDPVILSIEFELESDSAEQVVKRMRKAWITRQAGQPLSFESAIRTFKNPRGHSAATLIEQAGLVGMRVGGAVVSDRNANYIVAQPNTSARDLTRLIDLVQSKVREKSGVTLEREVRIW</sequence>
<evidence type="ECO:0000259" key="20">
    <source>
        <dbReference type="PROSITE" id="PS51387"/>
    </source>
</evidence>
<evidence type="ECO:0000313" key="21">
    <source>
        <dbReference type="EMBL" id="VIP00868.1"/>
    </source>
</evidence>
<name>A0A6C2YH67_9BACT</name>
<reference evidence="21" key="1">
    <citation type="submission" date="2019-04" db="EMBL/GenBank/DDBJ databases">
        <authorList>
            <consortium name="Science for Life Laboratories"/>
        </authorList>
    </citation>
    <scope>NUCLEOTIDE SEQUENCE</scope>
    <source>
        <strain evidence="21">MBLW1</strain>
    </source>
</reference>
<evidence type="ECO:0000256" key="1">
    <source>
        <dbReference type="ARBA" id="ARBA00001974"/>
    </source>
</evidence>
<evidence type="ECO:0000256" key="6">
    <source>
        <dbReference type="ARBA" id="ARBA00015188"/>
    </source>
</evidence>
<evidence type="ECO:0000256" key="8">
    <source>
        <dbReference type="ARBA" id="ARBA00022618"/>
    </source>
</evidence>
<dbReference type="EMBL" id="LR586016">
    <property type="protein sequence ID" value="VIP00868.1"/>
    <property type="molecule type" value="Genomic_DNA"/>
</dbReference>
<dbReference type="SUPFAM" id="SSF56194">
    <property type="entry name" value="Uridine diphospho-N-Acetylenolpyruvylglucosamine reductase, MurB, C-terminal domain"/>
    <property type="match status" value="1"/>
</dbReference>
<keyword evidence="7 19" id="KW-0963">Cytoplasm</keyword>
<dbReference type="AlphaFoldDB" id="A0A6C2YH67"/>
<dbReference type="UniPathway" id="UPA00219"/>
<evidence type="ECO:0000256" key="9">
    <source>
        <dbReference type="ARBA" id="ARBA00022630"/>
    </source>
</evidence>
<dbReference type="GO" id="GO:0009252">
    <property type="term" value="P:peptidoglycan biosynthetic process"/>
    <property type="evidence" value="ECO:0007669"/>
    <property type="project" value="UniProtKB-UniRule"/>
</dbReference>
<evidence type="ECO:0000256" key="17">
    <source>
        <dbReference type="ARBA" id="ARBA00031026"/>
    </source>
</evidence>
<keyword evidence="13 19" id="KW-0573">Peptidoglycan synthesis</keyword>
<dbReference type="GO" id="GO:0071949">
    <property type="term" value="F:FAD binding"/>
    <property type="evidence" value="ECO:0007669"/>
    <property type="project" value="InterPro"/>
</dbReference>
<keyword evidence="22" id="KW-1185">Reference proteome</keyword>
<proteinExistence type="inferred from homology"/>
<evidence type="ECO:0000256" key="3">
    <source>
        <dbReference type="ARBA" id="ARBA00004496"/>
    </source>
</evidence>
<dbReference type="Gene3D" id="3.90.78.10">
    <property type="entry name" value="UDP-N-acetylenolpyruvoylglucosamine reductase, C-terminal domain"/>
    <property type="match status" value="1"/>
</dbReference>
<accession>A0A6C2YH67</accession>
<dbReference type="NCBIfam" id="TIGR00179">
    <property type="entry name" value="murB"/>
    <property type="match status" value="1"/>
</dbReference>
<comment type="pathway">
    <text evidence="4 19">Cell wall biogenesis; peptidoglycan biosynthesis.</text>
</comment>
<dbReference type="Proteomes" id="UP000464378">
    <property type="component" value="Chromosome"/>
</dbReference>
<dbReference type="InParanoid" id="A0A6C2YH67"/>
<keyword evidence="9 19" id="KW-0285">Flavoprotein</keyword>
<keyword evidence="15 19" id="KW-0131">Cell cycle</keyword>
<dbReference type="InterPro" id="IPR011601">
    <property type="entry name" value="MurB_C"/>
</dbReference>
<dbReference type="InterPro" id="IPR036635">
    <property type="entry name" value="MurB_C_sf"/>
</dbReference>
<evidence type="ECO:0000256" key="14">
    <source>
        <dbReference type="ARBA" id="ARBA00023002"/>
    </source>
</evidence>
<evidence type="ECO:0000256" key="4">
    <source>
        <dbReference type="ARBA" id="ARBA00004752"/>
    </source>
</evidence>
<dbReference type="GO" id="GO:0071555">
    <property type="term" value="P:cell wall organization"/>
    <property type="evidence" value="ECO:0007669"/>
    <property type="project" value="UniProtKB-KW"/>
</dbReference>
<evidence type="ECO:0000256" key="11">
    <source>
        <dbReference type="ARBA" id="ARBA00022857"/>
    </source>
</evidence>
<dbReference type="EMBL" id="LR593887">
    <property type="protein sequence ID" value="VTR97154.1"/>
    <property type="molecule type" value="Genomic_DNA"/>
</dbReference>
<dbReference type="InterPro" id="IPR016167">
    <property type="entry name" value="FAD-bd_PCMH_sub1"/>
</dbReference>
<evidence type="ECO:0000256" key="15">
    <source>
        <dbReference type="ARBA" id="ARBA00023306"/>
    </source>
</evidence>